<proteinExistence type="predicted"/>
<dbReference type="SUPFAM" id="SSF54106">
    <property type="entry name" value="LysM domain"/>
    <property type="match status" value="1"/>
</dbReference>
<dbReference type="EMBL" id="JAOQKJ010000001">
    <property type="protein sequence ID" value="MCU6742980.1"/>
    <property type="molecule type" value="Genomic_DNA"/>
</dbReference>
<evidence type="ECO:0000313" key="3">
    <source>
        <dbReference type="Proteomes" id="UP001652432"/>
    </source>
</evidence>
<dbReference type="CDD" id="cd00118">
    <property type="entry name" value="LysM"/>
    <property type="match status" value="1"/>
</dbReference>
<name>A0ABT2SY98_9FIRM</name>
<dbReference type="Proteomes" id="UP001652432">
    <property type="component" value="Unassembled WGS sequence"/>
</dbReference>
<organism evidence="2 3">
    <name type="scientific">Suilimivivens aceti</name>
    <dbReference type="NCBI Taxonomy" id="2981774"/>
    <lineage>
        <taxon>Bacteria</taxon>
        <taxon>Bacillati</taxon>
        <taxon>Bacillota</taxon>
        <taxon>Clostridia</taxon>
        <taxon>Lachnospirales</taxon>
        <taxon>Lachnospiraceae</taxon>
        <taxon>Suilimivivens</taxon>
    </lineage>
</organism>
<evidence type="ECO:0000259" key="1">
    <source>
        <dbReference type="PROSITE" id="PS51782"/>
    </source>
</evidence>
<dbReference type="SMART" id="SM00257">
    <property type="entry name" value="LysM"/>
    <property type="match status" value="1"/>
</dbReference>
<protein>
    <submittedName>
        <fullName evidence="2">DUF3794 domain-containing protein</fullName>
    </submittedName>
</protein>
<sequence length="519" mass="58064">MELLKRNIHMDCRKCSASMETSLEKDHNISDVRPDAVRIIMDKGNVVIEEVRAREDRAFIKGKLQFQILYATDQEGESVAVVDGEVPIDEQIYLAGLGEGDSVKVGAVLEDLTTTLINSRKFNVQALVMLKAVCEELKDEEAAVDVADSGVTGTNEIEYRKKPLSVATTVMKKKDIFRMKEEAEIPGSFPNIASLIWYDIQPAGVEFKMQQDKITVQGEVRVFFLYRGEGEGKVCHYDTVIPFAGALDCDGSRESMIPDICCLSEVREVAVRPDFDGEERVFTFELVLNLEINACEEEELEILSDVYGVVKEVGIEKKKGSFRRFLTKSSGKMKLAEHLTLPEEEHAGKVLYTRGMIQLEEPAYTEGGIALFGEAKLQVMYEDGTEKGNLYSRKISLPVQYVLEAEGIDESCTFQVDADLEQISASIVEGSELDCKCVVFFHAHIYRAWTEDIIEEITTSELDSEKIEGLPSLAVYVVREGDSLWDIGKRYYVPVAALREANGMPGNEIKAGDRILIIR</sequence>
<dbReference type="InterPro" id="IPR036779">
    <property type="entry name" value="LysM_dom_sf"/>
</dbReference>
<dbReference type="Gene3D" id="3.10.350.10">
    <property type="entry name" value="LysM domain"/>
    <property type="match status" value="1"/>
</dbReference>
<reference evidence="2 3" key="1">
    <citation type="journal article" date="2021" name="ISME Commun">
        <title>Automated analysis of genomic sequences facilitates high-throughput and comprehensive description of bacteria.</title>
        <authorList>
            <person name="Hitch T.C.A."/>
        </authorList>
    </citation>
    <scope>NUCLEOTIDE SEQUENCE [LARGE SCALE GENOMIC DNA]</scope>
    <source>
        <strain evidence="2 3">Sanger_18</strain>
    </source>
</reference>
<comment type="caution">
    <text evidence="2">The sequence shown here is derived from an EMBL/GenBank/DDBJ whole genome shotgun (WGS) entry which is preliminary data.</text>
</comment>
<keyword evidence="3" id="KW-1185">Reference proteome</keyword>
<dbReference type="RefSeq" id="WP_262572293.1">
    <property type="nucleotide sequence ID" value="NZ_JAOQKJ010000001.1"/>
</dbReference>
<feature type="domain" description="LysM" evidence="1">
    <location>
        <begin position="474"/>
        <end position="517"/>
    </location>
</feature>
<dbReference type="Pfam" id="PF12673">
    <property type="entry name" value="SipL"/>
    <property type="match status" value="3"/>
</dbReference>
<dbReference type="Pfam" id="PF01476">
    <property type="entry name" value="LysM"/>
    <property type="match status" value="1"/>
</dbReference>
<accession>A0ABT2SY98</accession>
<dbReference type="PROSITE" id="PS51782">
    <property type="entry name" value="LYSM"/>
    <property type="match status" value="1"/>
</dbReference>
<dbReference type="InterPro" id="IPR018392">
    <property type="entry name" value="LysM"/>
</dbReference>
<evidence type="ECO:0000313" key="2">
    <source>
        <dbReference type="EMBL" id="MCU6742980.1"/>
    </source>
</evidence>
<gene>
    <name evidence="2" type="ORF">OCV77_00430</name>
</gene>
<dbReference type="InterPro" id="IPR024300">
    <property type="entry name" value="SipL_SPOCS_dom"/>
</dbReference>